<dbReference type="Pfam" id="PF00929">
    <property type="entry name" value="RNase_T"/>
    <property type="match status" value="1"/>
</dbReference>
<keyword evidence="6 11" id="KW-0269">Exonuclease</keyword>
<sequence length="425" mass="46865">MAKALTPRRAPGDPLAEPGLVQKPPRKKSRKRSFWKSKGREAGRTPGGGPRAVVARPPKAPEDFSRNWRALRELLKRKTQAPEKPLVSQTESKKQPRIVAQKRKAIPDAAQRREMGTETADTEAIAAPVPSDSPRTRKMPAPRTQASRAEHGQKGARKRTDGNTSPEAGDLRHKKWRAKEVTLALPPALPTEEDIWFDDVAPAGIEAALGPEAARIARKQLGRSASAITLVEEQAFGGLTRALAMDCEMVGVGPKGEESIAARVSIVNQYGKCVYDKYVKPTQPVTDYRTAVSGIRPESLKQGERLEVIQQEVADLLKGRILVGHALHNDLKVLFLDHPKKKIRDTQKYKPFKSQVKSGRPSLKLLAERLLGIRVQEAEHCSIQDAQTAMRLYILVKKEWESTAQDRRPTAPAPDGGSVSVPKRS</sequence>
<proteinExistence type="inferred from homology"/>
<feature type="compositionally biased region" description="Basic and acidic residues" evidence="8">
    <location>
        <begin position="148"/>
        <end position="161"/>
    </location>
</feature>
<keyword evidence="10" id="KW-1185">Reference proteome</keyword>
<comment type="similarity">
    <text evidence="2">Belongs to the REXO4 family.</text>
</comment>
<dbReference type="GO" id="GO:0008408">
    <property type="term" value="F:3'-5' exonuclease activity"/>
    <property type="evidence" value="ECO:0007669"/>
    <property type="project" value="InterPro"/>
</dbReference>
<dbReference type="OrthoDB" id="8191639at2759"/>
<dbReference type="InterPro" id="IPR047021">
    <property type="entry name" value="REXO1/3/4-like"/>
</dbReference>
<evidence type="ECO:0000313" key="11">
    <source>
        <dbReference type="RefSeq" id="XP_022357241.1"/>
    </source>
</evidence>
<dbReference type="InterPro" id="IPR037431">
    <property type="entry name" value="REX4_DEDDh_dom"/>
</dbReference>
<dbReference type="InterPro" id="IPR012337">
    <property type="entry name" value="RNaseH-like_sf"/>
</dbReference>
<dbReference type="KEGG" id="elk:111146128"/>
<keyword evidence="5" id="KW-0378">Hydrolase</keyword>
<evidence type="ECO:0000256" key="2">
    <source>
        <dbReference type="ARBA" id="ARBA00010489"/>
    </source>
</evidence>
<protein>
    <recommendedName>
        <fullName evidence="3">RNA exonuclease 4</fullName>
    </recommendedName>
</protein>
<dbReference type="Gene3D" id="3.30.420.10">
    <property type="entry name" value="Ribonuclease H-like superfamily/Ribonuclease H"/>
    <property type="match status" value="1"/>
</dbReference>
<reference evidence="11" key="1">
    <citation type="submission" date="2025-08" db="UniProtKB">
        <authorList>
            <consortium name="RefSeq"/>
        </authorList>
    </citation>
    <scope>IDENTIFICATION</scope>
    <source>
        <tissue evidence="11">Blood</tissue>
    </source>
</reference>
<dbReference type="GO" id="GO:0003676">
    <property type="term" value="F:nucleic acid binding"/>
    <property type="evidence" value="ECO:0007669"/>
    <property type="project" value="InterPro"/>
</dbReference>
<accession>A0A2Y9J9F9</accession>
<evidence type="ECO:0000256" key="7">
    <source>
        <dbReference type="ARBA" id="ARBA00023242"/>
    </source>
</evidence>
<dbReference type="GO" id="GO:0006364">
    <property type="term" value="P:rRNA processing"/>
    <property type="evidence" value="ECO:0007669"/>
    <property type="project" value="InterPro"/>
</dbReference>
<evidence type="ECO:0000256" key="1">
    <source>
        <dbReference type="ARBA" id="ARBA00004604"/>
    </source>
</evidence>
<feature type="compositionally biased region" description="Basic residues" evidence="8">
    <location>
        <begin position="24"/>
        <end position="37"/>
    </location>
</feature>
<dbReference type="STRING" id="391180.A0A2Y9J9F9"/>
<dbReference type="GO" id="GO:0006308">
    <property type="term" value="P:DNA catabolic process"/>
    <property type="evidence" value="ECO:0007669"/>
    <property type="project" value="TreeGrafter"/>
</dbReference>
<dbReference type="InterPro" id="IPR013520">
    <property type="entry name" value="Ribonucl_H"/>
</dbReference>
<dbReference type="RefSeq" id="XP_022357241.1">
    <property type="nucleotide sequence ID" value="XM_022501533.1"/>
</dbReference>
<feature type="compositionally biased region" description="Basic and acidic residues" evidence="8">
    <location>
        <begin position="59"/>
        <end position="76"/>
    </location>
</feature>
<dbReference type="AlphaFoldDB" id="A0A2Y9J9F9"/>
<keyword evidence="7" id="KW-0539">Nucleus</keyword>
<dbReference type="SUPFAM" id="SSF53098">
    <property type="entry name" value="Ribonuclease H-like"/>
    <property type="match status" value="1"/>
</dbReference>
<gene>
    <name evidence="11" type="primary">LOC111146128</name>
</gene>
<dbReference type="Proteomes" id="UP000248482">
    <property type="component" value="Unplaced"/>
</dbReference>
<dbReference type="InterPro" id="IPR036397">
    <property type="entry name" value="RNaseH_sf"/>
</dbReference>
<dbReference type="FunFam" id="3.30.420.10:FF:000007">
    <property type="entry name" value="Interferon-stimulated exonuclease gene 20"/>
    <property type="match status" value="1"/>
</dbReference>
<evidence type="ECO:0000313" key="10">
    <source>
        <dbReference type="Proteomes" id="UP000248482"/>
    </source>
</evidence>
<dbReference type="CDD" id="cd06144">
    <property type="entry name" value="REX4_like"/>
    <property type="match status" value="1"/>
</dbReference>
<organism evidence="10 11">
    <name type="scientific">Enhydra lutris kenyoni</name>
    <name type="common">northern sea otter</name>
    <dbReference type="NCBI Taxonomy" id="391180"/>
    <lineage>
        <taxon>Eukaryota</taxon>
        <taxon>Metazoa</taxon>
        <taxon>Chordata</taxon>
        <taxon>Craniata</taxon>
        <taxon>Vertebrata</taxon>
        <taxon>Euteleostomi</taxon>
        <taxon>Mammalia</taxon>
        <taxon>Eutheria</taxon>
        <taxon>Laurasiatheria</taxon>
        <taxon>Carnivora</taxon>
        <taxon>Caniformia</taxon>
        <taxon>Musteloidea</taxon>
        <taxon>Mustelidae</taxon>
        <taxon>Lutrinae</taxon>
        <taxon>Enhydra</taxon>
    </lineage>
</organism>
<feature type="region of interest" description="Disordered" evidence="8">
    <location>
        <begin position="402"/>
        <end position="425"/>
    </location>
</feature>
<dbReference type="PANTHER" id="PTHR12801">
    <property type="entry name" value="RNA EXONUCLEASE REXO1 / RECO3 FAMILY MEMBER-RELATED"/>
    <property type="match status" value="1"/>
</dbReference>
<dbReference type="SMART" id="SM00479">
    <property type="entry name" value="EXOIII"/>
    <property type="match status" value="1"/>
</dbReference>
<evidence type="ECO:0000256" key="8">
    <source>
        <dbReference type="SAM" id="MobiDB-lite"/>
    </source>
</evidence>
<name>A0A2Y9J9F9_ENHLU</name>
<evidence type="ECO:0000256" key="3">
    <source>
        <dbReference type="ARBA" id="ARBA00016937"/>
    </source>
</evidence>
<dbReference type="GeneID" id="111146128"/>
<evidence type="ECO:0000259" key="9">
    <source>
        <dbReference type="SMART" id="SM00479"/>
    </source>
</evidence>
<keyword evidence="4" id="KW-0540">Nuclease</keyword>
<dbReference type="PANTHER" id="PTHR12801:SF158">
    <property type="entry name" value="RNA EXONUCLEASE 4"/>
    <property type="match status" value="1"/>
</dbReference>
<feature type="domain" description="Exonuclease" evidence="9">
    <location>
        <begin position="241"/>
        <end position="402"/>
    </location>
</feature>
<dbReference type="GO" id="GO:0005730">
    <property type="term" value="C:nucleolus"/>
    <property type="evidence" value="ECO:0007669"/>
    <property type="project" value="UniProtKB-SubCell"/>
</dbReference>
<feature type="region of interest" description="Disordered" evidence="8">
    <location>
        <begin position="1"/>
        <end position="172"/>
    </location>
</feature>
<evidence type="ECO:0000256" key="5">
    <source>
        <dbReference type="ARBA" id="ARBA00022801"/>
    </source>
</evidence>
<evidence type="ECO:0000256" key="6">
    <source>
        <dbReference type="ARBA" id="ARBA00022839"/>
    </source>
</evidence>
<evidence type="ECO:0000256" key="4">
    <source>
        <dbReference type="ARBA" id="ARBA00022722"/>
    </source>
</evidence>
<comment type="subcellular location">
    <subcellularLocation>
        <location evidence="1">Nucleus</location>
        <location evidence="1">Nucleolus</location>
    </subcellularLocation>
</comment>